<dbReference type="EMBL" id="CP015108">
    <property type="protein sequence ID" value="ARF13368.1"/>
    <property type="molecule type" value="Genomic_DNA"/>
</dbReference>
<evidence type="ECO:0000313" key="2">
    <source>
        <dbReference type="EMBL" id="ARF13368.1"/>
    </source>
</evidence>
<feature type="transmembrane region" description="Helical" evidence="1">
    <location>
        <begin position="6"/>
        <end position="24"/>
    </location>
</feature>
<protein>
    <submittedName>
        <fullName evidence="2">Uncharacterized protein</fullName>
    </submittedName>
</protein>
<organism evidence="2 3">
    <name type="scientific">Sporosarcina ureae</name>
    <dbReference type="NCBI Taxonomy" id="1571"/>
    <lineage>
        <taxon>Bacteria</taxon>
        <taxon>Bacillati</taxon>
        <taxon>Bacillota</taxon>
        <taxon>Bacilli</taxon>
        <taxon>Bacillales</taxon>
        <taxon>Caryophanaceae</taxon>
        <taxon>Sporosarcina</taxon>
    </lineage>
</organism>
<name>A0ABM6JT62_SPOUR</name>
<dbReference type="Proteomes" id="UP000192486">
    <property type="component" value="Chromosome"/>
</dbReference>
<keyword evidence="3" id="KW-1185">Reference proteome</keyword>
<feature type="transmembrane region" description="Helical" evidence="1">
    <location>
        <begin position="117"/>
        <end position="136"/>
    </location>
</feature>
<evidence type="ECO:0000256" key="1">
    <source>
        <dbReference type="SAM" id="Phobius"/>
    </source>
</evidence>
<keyword evidence="1" id="KW-0812">Transmembrane</keyword>
<feature type="transmembrane region" description="Helical" evidence="1">
    <location>
        <begin position="36"/>
        <end position="57"/>
    </location>
</feature>
<accession>A0ABM6JT62</accession>
<proteinExistence type="predicted"/>
<dbReference type="RefSeq" id="WP_029052769.1">
    <property type="nucleotide sequence ID" value="NZ_CP015108.1"/>
</dbReference>
<reference evidence="2 3" key="1">
    <citation type="submission" date="2016-04" db="EMBL/GenBank/DDBJ databases">
        <title>Comparative Genomics and Epigenetics of Sporosarcina ureae.</title>
        <authorList>
            <person name="Oliver A.S."/>
            <person name="Cooper K.K."/>
        </authorList>
    </citation>
    <scope>NUCLEOTIDE SEQUENCE [LARGE SCALE GENOMIC DNA]</scope>
    <source>
        <strain evidence="2 3">S204</strain>
    </source>
</reference>
<keyword evidence="1" id="KW-0472">Membrane</keyword>
<keyword evidence="1" id="KW-1133">Transmembrane helix</keyword>
<feature type="transmembrane region" description="Helical" evidence="1">
    <location>
        <begin position="63"/>
        <end position="83"/>
    </location>
</feature>
<evidence type="ECO:0000313" key="3">
    <source>
        <dbReference type="Proteomes" id="UP000192486"/>
    </source>
</evidence>
<sequence length="139" mass="15559">MEQSILLFLLYADICLIIGFYMYIRKMRKLIGFHLGMNMSMVMGGMAALLFGIMLITHMPFHFTYITLLSAIIGGAVGAWFGLLIDYQTFVTGLTNGLIVGLMAPMIGTVLEMQMLFVWFLHAFFIGSLGVLFISIKRA</sequence>
<gene>
    <name evidence="2" type="ORF">SporoS204_03725</name>
</gene>
<feature type="transmembrane region" description="Helical" evidence="1">
    <location>
        <begin position="90"/>
        <end position="111"/>
    </location>
</feature>